<gene>
    <name evidence="1" type="ORF">X975_19387</name>
</gene>
<dbReference type="OrthoDB" id="6434028at2759"/>
<dbReference type="OMA" id="QSHENDW"/>
<organism evidence="1 2">
    <name type="scientific">Stegodyphus mimosarum</name>
    <name type="common">African social velvet spider</name>
    <dbReference type="NCBI Taxonomy" id="407821"/>
    <lineage>
        <taxon>Eukaryota</taxon>
        <taxon>Metazoa</taxon>
        <taxon>Ecdysozoa</taxon>
        <taxon>Arthropoda</taxon>
        <taxon>Chelicerata</taxon>
        <taxon>Arachnida</taxon>
        <taxon>Araneae</taxon>
        <taxon>Araneomorphae</taxon>
        <taxon>Entelegynae</taxon>
        <taxon>Eresoidea</taxon>
        <taxon>Eresidae</taxon>
        <taxon>Stegodyphus</taxon>
    </lineage>
</organism>
<name>A0A087TWH0_STEMI</name>
<sequence length="385" mass="44314">MEEILLEEEREEDSLRDFYIRNLPHLTNFPVYEIPTKVLRHMAIILHRTSSEDYWKEYIEEMGISNHLVISEIETHAPLFKQLPFYFALRGPLSESVYLEQIIRVFLSKGRLDILAHIQPFIRSILRKIALPFPENDRSYLETNCVYCDCCKIEVHHNEFNTRLEKTGLCVSVQCGLQHKDETPESNMHRSMKNNNAVSEIACESSDIQGSSKENNITHLEKQISYISNTSKNPTVSNAEKQKASCISNNCENKTVSCTGKQILTVSGDRSPSPSAPPIDTVSVFILHTEMDIGEAQRLSNIFQEEGLIVRLLSDVDYLLMIDAFEALGAIFLEVDFIVPIVSVTFLEQIRPQQQAQGSAMHIRYIYQLMQNEYQMNWCLNFRVR</sequence>
<dbReference type="Proteomes" id="UP000054359">
    <property type="component" value="Unassembled WGS sequence"/>
</dbReference>
<evidence type="ECO:0000313" key="1">
    <source>
        <dbReference type="EMBL" id="KFM69459.1"/>
    </source>
</evidence>
<dbReference type="AlphaFoldDB" id="A0A087TWH0"/>
<dbReference type="EMBL" id="KK117073">
    <property type="protein sequence ID" value="KFM69459.1"/>
    <property type="molecule type" value="Genomic_DNA"/>
</dbReference>
<accession>A0A087TWH0</accession>
<keyword evidence="2" id="KW-1185">Reference proteome</keyword>
<evidence type="ECO:0000313" key="2">
    <source>
        <dbReference type="Proteomes" id="UP000054359"/>
    </source>
</evidence>
<feature type="non-terminal residue" evidence="1">
    <location>
        <position position="385"/>
    </location>
</feature>
<protein>
    <submittedName>
        <fullName evidence="1">Uncharacterized protein</fullName>
    </submittedName>
</protein>
<proteinExistence type="predicted"/>
<reference evidence="1 2" key="1">
    <citation type="submission" date="2013-11" db="EMBL/GenBank/DDBJ databases">
        <title>Genome sequencing of Stegodyphus mimosarum.</title>
        <authorList>
            <person name="Bechsgaard J."/>
        </authorList>
    </citation>
    <scope>NUCLEOTIDE SEQUENCE [LARGE SCALE GENOMIC DNA]</scope>
</reference>